<keyword evidence="6 8" id="KW-0472">Membrane</keyword>
<organism evidence="13 14">
    <name type="scientific">Sphingorhabdus pulchriflava</name>
    <dbReference type="NCBI Taxonomy" id="2292257"/>
    <lineage>
        <taxon>Bacteria</taxon>
        <taxon>Pseudomonadati</taxon>
        <taxon>Pseudomonadota</taxon>
        <taxon>Alphaproteobacteria</taxon>
        <taxon>Sphingomonadales</taxon>
        <taxon>Sphingomonadaceae</taxon>
        <taxon>Sphingorhabdus</taxon>
    </lineage>
</organism>
<evidence type="ECO:0000256" key="6">
    <source>
        <dbReference type="ARBA" id="ARBA00023136"/>
    </source>
</evidence>
<dbReference type="Pfam" id="PF00593">
    <property type="entry name" value="TonB_dep_Rec_b-barrel"/>
    <property type="match status" value="1"/>
</dbReference>
<keyword evidence="10" id="KW-0732">Signal</keyword>
<comment type="subcellular location">
    <subcellularLocation>
        <location evidence="1 8">Cell outer membrane</location>
        <topology evidence="1 8">Multi-pass membrane protein</topology>
    </subcellularLocation>
</comment>
<dbReference type="RefSeq" id="WP_115549993.1">
    <property type="nucleotide sequence ID" value="NZ_QRGP01000002.1"/>
</dbReference>
<evidence type="ECO:0000256" key="3">
    <source>
        <dbReference type="ARBA" id="ARBA00022452"/>
    </source>
</evidence>
<dbReference type="SUPFAM" id="SSF56935">
    <property type="entry name" value="Porins"/>
    <property type="match status" value="1"/>
</dbReference>
<dbReference type="InterPro" id="IPR012910">
    <property type="entry name" value="Plug_dom"/>
</dbReference>
<evidence type="ECO:0000313" key="14">
    <source>
        <dbReference type="Proteomes" id="UP000263833"/>
    </source>
</evidence>
<keyword evidence="4 8" id="KW-0812">Transmembrane</keyword>
<keyword evidence="13" id="KW-0675">Receptor</keyword>
<feature type="signal peptide" evidence="10">
    <location>
        <begin position="1"/>
        <end position="21"/>
    </location>
</feature>
<keyword evidence="3 8" id="KW-1134">Transmembrane beta strand</keyword>
<keyword evidence="7 8" id="KW-0998">Cell outer membrane</keyword>
<dbReference type="InterPro" id="IPR039426">
    <property type="entry name" value="TonB-dep_rcpt-like"/>
</dbReference>
<dbReference type="InterPro" id="IPR036942">
    <property type="entry name" value="Beta-barrel_TonB_sf"/>
</dbReference>
<comment type="caution">
    <text evidence="13">The sequence shown here is derived from an EMBL/GenBank/DDBJ whole genome shotgun (WGS) entry which is preliminary data.</text>
</comment>
<dbReference type="InterPro" id="IPR000531">
    <property type="entry name" value="Beta-barrel_TonB"/>
</dbReference>
<evidence type="ECO:0000256" key="5">
    <source>
        <dbReference type="ARBA" id="ARBA00023077"/>
    </source>
</evidence>
<evidence type="ECO:0000256" key="7">
    <source>
        <dbReference type="ARBA" id="ARBA00023237"/>
    </source>
</evidence>
<evidence type="ECO:0000256" key="1">
    <source>
        <dbReference type="ARBA" id="ARBA00004571"/>
    </source>
</evidence>
<feature type="domain" description="TonB-dependent receptor plug" evidence="12">
    <location>
        <begin position="52"/>
        <end position="172"/>
    </location>
</feature>
<dbReference type="GO" id="GO:0009279">
    <property type="term" value="C:cell outer membrane"/>
    <property type="evidence" value="ECO:0007669"/>
    <property type="project" value="UniProtKB-SubCell"/>
</dbReference>
<protein>
    <submittedName>
        <fullName evidence="13">TonB-dependent receptor</fullName>
    </submittedName>
</protein>
<dbReference type="PANTHER" id="PTHR47234:SF2">
    <property type="entry name" value="TONB-DEPENDENT RECEPTOR"/>
    <property type="match status" value="1"/>
</dbReference>
<sequence length="975" mass="104283">MKLHKVALYLTAASLAAPVVAQDASIATDTKAADSSEQAIVVTGSRIKRDPNDSALPLTVISNEELAREGISSPEQLISYLSTNGSGPDNLASNSDVVTGAQRGTNGLSAANLRGQGSGSTLVLLNGRRVAAHGLSGAAVDVNQIPFAAIERVEVLKDGASAIYGTDAIGGVMNFITKTDYQGIGLSGLVDITSRADSAIYRIGGIAGYGDLDNDGFNIMAAASYRWNTGLRGRDRAFVNGQQPDRGLSIDTRGVPFATVFPINPTSSGANYAPTGTLLGATTTTNSTYLPTLVFPGTTTRADGGVNLLDMPGGAGCETMDGGLPYDDALWNNTGARWACAWDTGRAAMLQQPIETFTYFGRGVARFMDDHEISLEVTGSSATSAKRFSNAQVSSNNTTTQAFYPLNALTASTYNYVYNTLLAQFPAIAANYGKPIGFRWRCIECGPREYKTDSETFRAALGIEGPISDSWDYRAGASYAESETSSVLGTGYYYRDTVNGVPGLIPLLSTGVLNPFLRPGEAQTPAALAALAAASAEGETLYGGRYKVLQLDYSVSGSLFELPGGTVQAALGIDYRRETYEFNGSAAAAATAPVIFLAAFDNVNALTPKHRDIKAAYAEILFPIVDTLEVTTAVRLDDYSDFGSTVNPKISAKFRPADWLMFRGSYNTGFRAPAFNQIYNGATISPYSGSDLVDPVRCPSLTPSSTASSPCFRIRPDIITRGNRDLQPETSEQMSLGVVFEPSANFSASVDWWKIDINDNIQLPTLLQIVRYSADLGDLIIRDASNNITFLDQAWQNMGARRTQGLEVTLRAGVDALGGRVAAGMDGTYLLKKKEKVTASAPYQDQIGIFTFTGDLGIRWKHNAFLSWSNDEWNVSLSQIFRLGYKNGALPGIANGTVTRPGYNKRVSDYVTYNLSAGWNATEKMRLTLGIKNIFDTDPPFAITYDGNTGAGGSWEPRVADPRGRSFTIAAEVNF</sequence>
<comment type="similarity">
    <text evidence="8 9">Belongs to the TonB-dependent receptor family.</text>
</comment>
<name>A0A371B5N0_9SPHN</name>
<evidence type="ECO:0000259" key="12">
    <source>
        <dbReference type="Pfam" id="PF07715"/>
    </source>
</evidence>
<evidence type="ECO:0000256" key="4">
    <source>
        <dbReference type="ARBA" id="ARBA00022692"/>
    </source>
</evidence>
<dbReference type="OrthoDB" id="7051241at2"/>
<dbReference type="Gene3D" id="2.40.170.20">
    <property type="entry name" value="TonB-dependent receptor, beta-barrel domain"/>
    <property type="match status" value="1"/>
</dbReference>
<evidence type="ECO:0000313" key="13">
    <source>
        <dbReference type="EMBL" id="RDV02889.1"/>
    </source>
</evidence>
<accession>A0A371B5N0</accession>
<dbReference type="EMBL" id="QRGP01000002">
    <property type="protein sequence ID" value="RDV02889.1"/>
    <property type="molecule type" value="Genomic_DNA"/>
</dbReference>
<dbReference type="InterPro" id="IPR037066">
    <property type="entry name" value="Plug_dom_sf"/>
</dbReference>
<keyword evidence="14" id="KW-1185">Reference proteome</keyword>
<keyword evidence="5 9" id="KW-0798">TonB box</keyword>
<dbReference type="Proteomes" id="UP000263833">
    <property type="component" value="Unassembled WGS sequence"/>
</dbReference>
<evidence type="ECO:0000259" key="11">
    <source>
        <dbReference type="Pfam" id="PF00593"/>
    </source>
</evidence>
<dbReference type="PROSITE" id="PS52016">
    <property type="entry name" value="TONB_DEPENDENT_REC_3"/>
    <property type="match status" value="1"/>
</dbReference>
<reference evidence="14" key="1">
    <citation type="submission" date="2018-08" db="EMBL/GenBank/DDBJ databases">
        <authorList>
            <person name="Kim S.-J."/>
            <person name="Jung G.-Y."/>
        </authorList>
    </citation>
    <scope>NUCLEOTIDE SEQUENCE [LARGE SCALE GENOMIC DNA]</scope>
    <source>
        <strain evidence="14">GY_G</strain>
    </source>
</reference>
<evidence type="ECO:0000256" key="8">
    <source>
        <dbReference type="PROSITE-ProRule" id="PRU01360"/>
    </source>
</evidence>
<feature type="chain" id="PRO_5016785904" evidence="10">
    <location>
        <begin position="22"/>
        <end position="975"/>
    </location>
</feature>
<dbReference type="Pfam" id="PF07715">
    <property type="entry name" value="Plug"/>
    <property type="match status" value="1"/>
</dbReference>
<dbReference type="AlphaFoldDB" id="A0A371B5N0"/>
<gene>
    <name evidence="13" type="ORF">DXH95_13285</name>
</gene>
<dbReference type="PANTHER" id="PTHR47234">
    <property type="match status" value="1"/>
</dbReference>
<proteinExistence type="inferred from homology"/>
<keyword evidence="2 8" id="KW-0813">Transport</keyword>
<feature type="domain" description="TonB-dependent receptor-like beta-barrel" evidence="11">
    <location>
        <begin position="410"/>
        <end position="934"/>
    </location>
</feature>
<evidence type="ECO:0000256" key="2">
    <source>
        <dbReference type="ARBA" id="ARBA00022448"/>
    </source>
</evidence>
<dbReference type="Gene3D" id="2.170.130.10">
    <property type="entry name" value="TonB-dependent receptor, plug domain"/>
    <property type="match status" value="1"/>
</dbReference>
<evidence type="ECO:0000256" key="9">
    <source>
        <dbReference type="RuleBase" id="RU003357"/>
    </source>
</evidence>
<evidence type="ECO:0000256" key="10">
    <source>
        <dbReference type="SAM" id="SignalP"/>
    </source>
</evidence>